<evidence type="ECO:0000313" key="10">
    <source>
        <dbReference type="Proteomes" id="UP000636960"/>
    </source>
</evidence>
<gene>
    <name evidence="9" type="ORF">Ari01nite_26360</name>
</gene>
<organism evidence="9 10">
    <name type="scientific">Paractinoplanes rishiriensis</name>
    <dbReference type="NCBI Taxonomy" id="1050105"/>
    <lineage>
        <taxon>Bacteria</taxon>
        <taxon>Bacillati</taxon>
        <taxon>Actinomycetota</taxon>
        <taxon>Actinomycetes</taxon>
        <taxon>Micromonosporales</taxon>
        <taxon>Micromonosporaceae</taxon>
        <taxon>Paractinoplanes</taxon>
    </lineage>
</organism>
<keyword evidence="4 7" id="KW-1133">Transmembrane helix</keyword>
<feature type="transmembrane region" description="Helical" evidence="7">
    <location>
        <begin position="412"/>
        <end position="435"/>
    </location>
</feature>
<evidence type="ECO:0000256" key="5">
    <source>
        <dbReference type="ARBA" id="ARBA00023136"/>
    </source>
</evidence>
<reference evidence="9" key="1">
    <citation type="submission" date="2021-01" db="EMBL/GenBank/DDBJ databases">
        <title>Whole genome shotgun sequence of Actinoplanes rishiriensis NBRC 108556.</title>
        <authorList>
            <person name="Komaki H."/>
            <person name="Tamura T."/>
        </authorList>
    </citation>
    <scope>NUCLEOTIDE SEQUENCE</scope>
    <source>
        <strain evidence="9">NBRC 108556</strain>
    </source>
</reference>
<accession>A0A919K218</accession>
<dbReference type="AlphaFoldDB" id="A0A919K218"/>
<dbReference type="Pfam" id="PF02687">
    <property type="entry name" value="FtsX"/>
    <property type="match status" value="2"/>
</dbReference>
<comment type="caution">
    <text evidence="9">The sequence shown here is derived from an EMBL/GenBank/DDBJ whole genome shotgun (WGS) entry which is preliminary data.</text>
</comment>
<evidence type="ECO:0000256" key="7">
    <source>
        <dbReference type="SAM" id="Phobius"/>
    </source>
</evidence>
<dbReference type="InterPro" id="IPR003838">
    <property type="entry name" value="ABC3_permease_C"/>
</dbReference>
<feature type="transmembrane region" description="Helical" evidence="7">
    <location>
        <begin position="684"/>
        <end position="710"/>
    </location>
</feature>
<evidence type="ECO:0000256" key="1">
    <source>
        <dbReference type="ARBA" id="ARBA00004651"/>
    </source>
</evidence>
<evidence type="ECO:0000259" key="8">
    <source>
        <dbReference type="Pfam" id="PF02687"/>
    </source>
</evidence>
<sequence>MRAVWRVAQRAVRRRRLQTFVIGLVVLFSTASIVVALALLAALSAPFDRAFAATRGAHVVASFDLGRVSLDQLAGAGGTAGPYATTTVDLPESVLAPGVRPGPITVAGRDDPGGPADELDLWWGRWPTGDGEIVLNAMPPANPDFEPAIGGTISHGGRSLTIVGLAYSVSHSAGGWVTTAQMAAFEPTGAQVLYRWTGDVSTQAALDSRVAAATAGLPAGALADAQSYLVLRTTAASGPGRYLPFLAIFGVLGLAVAVLIVTNVVSGAVVSGFRHIGVLKSLGFTPRQVVAVYLLMAGLPALAGVLPGVAVGYPLAEAMLDDAFSGAGLGRVTVALWPVLVALFGMLAVVLLAALVPALRSHRIPAAEAISAGSAPRAGRALHTQRRLAGTRLPRSVSLGLGLPFSRPGRTALTAAAVVLGVTTVTFAAGVAASLGRFADARDNSESVQVEVLPGLEKFGEPKPQGNPAATRQMLTSLTGTTGVTAVTDVTVPVAGSTAPVRLQVFDGDYSALGYQDQLVRGHWLAGPGDTVVTSAFLRGRGADLGDTVTLQRDGRRAELTIVGEVMGDDPDEAYAEWAAVQPLTPGAPFGGDLVRYLVRLAPATDVEAYLAAVRQADPGLMPVDNSRGANEFIVTVVSISVVLTVMLSIVAALGVFQTVVLNTHERRRDLGMLKSIGMTPRQVTAMMVTSMAMLGALGGLLGIAVGMVAHKVSVPLVAAAAGTDIPASMMTVWQWPVLLPLLGSGLAIAVLGALLPARSAGRLPVAAALRSE</sequence>
<keyword evidence="5 7" id="KW-0472">Membrane</keyword>
<comment type="subcellular location">
    <subcellularLocation>
        <location evidence="1">Cell membrane</location>
        <topology evidence="1">Multi-pass membrane protein</topology>
    </subcellularLocation>
</comment>
<dbReference type="RefSeq" id="WP_239162714.1">
    <property type="nucleotide sequence ID" value="NZ_BOMV01000025.1"/>
</dbReference>
<feature type="transmembrane region" description="Helical" evidence="7">
    <location>
        <begin position="290"/>
        <end position="315"/>
    </location>
</feature>
<feature type="transmembrane region" description="Helical" evidence="7">
    <location>
        <begin position="633"/>
        <end position="663"/>
    </location>
</feature>
<feature type="domain" description="ABC3 transporter permease C-terminal" evidence="8">
    <location>
        <begin position="643"/>
        <end position="764"/>
    </location>
</feature>
<dbReference type="EMBL" id="BOMV01000025">
    <property type="protein sequence ID" value="GIE95171.1"/>
    <property type="molecule type" value="Genomic_DNA"/>
</dbReference>
<dbReference type="PANTHER" id="PTHR30572">
    <property type="entry name" value="MEMBRANE COMPONENT OF TRANSPORTER-RELATED"/>
    <property type="match status" value="1"/>
</dbReference>
<comment type="similarity">
    <text evidence="6">Belongs to the ABC-4 integral membrane protein family.</text>
</comment>
<dbReference type="GO" id="GO:0022857">
    <property type="term" value="F:transmembrane transporter activity"/>
    <property type="evidence" value="ECO:0007669"/>
    <property type="project" value="TreeGrafter"/>
</dbReference>
<evidence type="ECO:0000256" key="3">
    <source>
        <dbReference type="ARBA" id="ARBA00022692"/>
    </source>
</evidence>
<keyword evidence="3 7" id="KW-0812">Transmembrane</keyword>
<evidence type="ECO:0000256" key="6">
    <source>
        <dbReference type="ARBA" id="ARBA00038076"/>
    </source>
</evidence>
<dbReference type="GO" id="GO:0005886">
    <property type="term" value="C:plasma membrane"/>
    <property type="evidence" value="ECO:0007669"/>
    <property type="project" value="UniProtKB-SubCell"/>
</dbReference>
<name>A0A919K218_9ACTN</name>
<feature type="transmembrane region" description="Helical" evidence="7">
    <location>
        <begin position="242"/>
        <end position="270"/>
    </location>
</feature>
<protein>
    <recommendedName>
        <fullName evidence="8">ABC3 transporter permease C-terminal domain-containing protein</fullName>
    </recommendedName>
</protein>
<proteinExistence type="inferred from homology"/>
<feature type="transmembrane region" description="Helical" evidence="7">
    <location>
        <begin position="734"/>
        <end position="756"/>
    </location>
</feature>
<keyword evidence="10" id="KW-1185">Reference proteome</keyword>
<keyword evidence="2" id="KW-1003">Cell membrane</keyword>
<evidence type="ECO:0000313" key="9">
    <source>
        <dbReference type="EMBL" id="GIE95171.1"/>
    </source>
</evidence>
<feature type="transmembrane region" description="Helical" evidence="7">
    <location>
        <begin position="20"/>
        <end position="43"/>
    </location>
</feature>
<feature type="transmembrane region" description="Helical" evidence="7">
    <location>
        <begin position="335"/>
        <end position="356"/>
    </location>
</feature>
<evidence type="ECO:0000256" key="2">
    <source>
        <dbReference type="ARBA" id="ARBA00022475"/>
    </source>
</evidence>
<dbReference type="Proteomes" id="UP000636960">
    <property type="component" value="Unassembled WGS sequence"/>
</dbReference>
<evidence type="ECO:0000256" key="4">
    <source>
        <dbReference type="ARBA" id="ARBA00022989"/>
    </source>
</evidence>
<dbReference type="PANTHER" id="PTHR30572:SF4">
    <property type="entry name" value="ABC TRANSPORTER PERMEASE YTRF"/>
    <property type="match status" value="1"/>
</dbReference>
<feature type="domain" description="ABC3 transporter permease C-terminal" evidence="8">
    <location>
        <begin position="248"/>
        <end position="364"/>
    </location>
</feature>
<dbReference type="InterPro" id="IPR050250">
    <property type="entry name" value="Macrolide_Exporter_MacB"/>
</dbReference>